<keyword evidence="2" id="KW-1185">Reference proteome</keyword>
<gene>
    <name evidence="1" type="ORF">DERYTH_LOCUS121</name>
</gene>
<organism evidence="1 2">
    <name type="scientific">Dentiscutata erythropus</name>
    <dbReference type="NCBI Taxonomy" id="1348616"/>
    <lineage>
        <taxon>Eukaryota</taxon>
        <taxon>Fungi</taxon>
        <taxon>Fungi incertae sedis</taxon>
        <taxon>Mucoromycota</taxon>
        <taxon>Glomeromycotina</taxon>
        <taxon>Glomeromycetes</taxon>
        <taxon>Diversisporales</taxon>
        <taxon>Gigasporaceae</taxon>
        <taxon>Dentiscutata</taxon>
    </lineage>
</organism>
<evidence type="ECO:0000313" key="1">
    <source>
        <dbReference type="EMBL" id="CAG8444795.1"/>
    </source>
</evidence>
<dbReference type="OrthoDB" id="2439870at2759"/>
<evidence type="ECO:0000313" key="2">
    <source>
        <dbReference type="Proteomes" id="UP000789405"/>
    </source>
</evidence>
<comment type="caution">
    <text evidence="1">The sequence shown here is derived from an EMBL/GenBank/DDBJ whole genome shotgun (WGS) entry which is preliminary data.</text>
</comment>
<reference evidence="1" key="1">
    <citation type="submission" date="2021-06" db="EMBL/GenBank/DDBJ databases">
        <authorList>
            <person name="Kallberg Y."/>
            <person name="Tangrot J."/>
            <person name="Rosling A."/>
        </authorList>
    </citation>
    <scope>NUCLEOTIDE SEQUENCE</scope>
    <source>
        <strain evidence="1">MA453B</strain>
    </source>
</reference>
<dbReference type="AlphaFoldDB" id="A0A9N8V988"/>
<name>A0A9N8V988_9GLOM</name>
<accession>A0A9N8V988</accession>
<protein>
    <submittedName>
        <fullName evidence="1">6125_t:CDS:1</fullName>
    </submittedName>
</protein>
<proteinExistence type="predicted"/>
<sequence length="709" mass="82895">MVCNIDYQPNPKDLRTAIVLDQLAEIQRLIEEIDKNGGASPSKLELTKEILNEYKNLRLFREGEKMSRLINRIGEELRIHSINNPKEFLNQLQSLTFQQRLTLREICINRLTSFSDFANYINHYRDSRIQQPLDELITGSAEYDGSKQSSRQIEKSYNKTSNVNNETAKLLDENRKLKFEAARHQAALGNVVNIRWSDDDPNNSMQVIKDIEKLQRDLQSFTGVKGTQINQEAASELFKKYKCTTKFEDKAMKVVLAAVLQRHVLDFIYDISESFTRQVRTTNTNLEDDQLEAGICSRTAELVPMITRFSEVNPGNDELTRVLPIKIRQQIYAALSNRGFNNQKDHTLIQQTLENLIKEMERYRKIESKDKNKQIVVKATSIIHQVLNIFCFRLNTQEPIPNIRFYESGDPIDIELMDGNWLGDVKDFEVEICSFPAIVIECDKVLWPCYKNKVWTRMQKNFSNERKHPKCENVQEFSFPKRVKGELKNQESEIGPSYRFENQYIPPLEFQPHIYFDHNINEGNPNQVKNHLLAGRVKKIDMQNQMSLRSNYNHNRTQDIPNMESQQFLEHNERNEPDLKSDDFIIKNSISSHPLNKKKTNKKNTTYKNGYCVNHSFKKNVQHAWGIESDEPSTIIVRYSKKYSVKKKNDNSSSSSLSIKEFNQWEPWANQQEFELALNKIDRYYQASNLIDNNLITRRLQQIDCLNVN</sequence>
<dbReference type="Proteomes" id="UP000789405">
    <property type="component" value="Unassembled WGS sequence"/>
</dbReference>
<dbReference type="EMBL" id="CAJVPY010000022">
    <property type="protein sequence ID" value="CAG8444795.1"/>
    <property type="molecule type" value="Genomic_DNA"/>
</dbReference>